<comment type="caution">
    <text evidence="2">The sequence shown here is derived from an EMBL/GenBank/DDBJ whole genome shotgun (WGS) entry which is preliminary data.</text>
</comment>
<protein>
    <submittedName>
        <fullName evidence="2">Ribonuclease HI family protein</fullName>
    </submittedName>
</protein>
<evidence type="ECO:0000313" key="2">
    <source>
        <dbReference type="EMBL" id="TMJ14377.1"/>
    </source>
</evidence>
<dbReference type="EMBL" id="VBAM01000111">
    <property type="protein sequence ID" value="TMJ14377.1"/>
    <property type="molecule type" value="Genomic_DNA"/>
</dbReference>
<dbReference type="AlphaFoldDB" id="A0A537M3C5"/>
<proteinExistence type="predicted"/>
<dbReference type="Gene3D" id="3.30.420.10">
    <property type="entry name" value="Ribonuclease H-like superfamily/Ribonuclease H"/>
    <property type="match status" value="1"/>
</dbReference>
<name>A0A537M3C5_9BACT</name>
<dbReference type="GO" id="GO:0004523">
    <property type="term" value="F:RNA-DNA hybrid ribonuclease activity"/>
    <property type="evidence" value="ECO:0007669"/>
    <property type="project" value="InterPro"/>
</dbReference>
<gene>
    <name evidence="2" type="ORF">E6H02_03345</name>
</gene>
<dbReference type="PANTHER" id="PTHR46387">
    <property type="entry name" value="POLYNUCLEOTIDYL TRANSFERASE, RIBONUCLEASE H-LIKE SUPERFAMILY PROTEIN"/>
    <property type="match status" value="1"/>
</dbReference>
<sequence length="136" mass="14579">MAGKPEVTVAFDGASRGNPGRAAIGVVVLKGGVPVREIGERIGTTTNNIAEYRALLRGLEEAAALGARTVRIQSDSELVVRQLSGQYKVRSPTLAPLYRQALARMRQFERVSVVHVPREQNEDADALANQALDAAS</sequence>
<evidence type="ECO:0000259" key="1">
    <source>
        <dbReference type="PROSITE" id="PS50879"/>
    </source>
</evidence>
<accession>A0A537M3C5</accession>
<dbReference type="GO" id="GO:0003676">
    <property type="term" value="F:nucleic acid binding"/>
    <property type="evidence" value="ECO:0007669"/>
    <property type="project" value="InterPro"/>
</dbReference>
<evidence type="ECO:0000313" key="3">
    <source>
        <dbReference type="Proteomes" id="UP000320393"/>
    </source>
</evidence>
<dbReference type="Proteomes" id="UP000320393">
    <property type="component" value="Unassembled WGS sequence"/>
</dbReference>
<dbReference type="Pfam" id="PF13456">
    <property type="entry name" value="RVT_3"/>
    <property type="match status" value="1"/>
</dbReference>
<dbReference type="InterPro" id="IPR012337">
    <property type="entry name" value="RNaseH-like_sf"/>
</dbReference>
<dbReference type="PANTHER" id="PTHR46387:SF2">
    <property type="entry name" value="RIBONUCLEASE HI"/>
    <property type="match status" value="1"/>
</dbReference>
<reference evidence="2 3" key="1">
    <citation type="journal article" date="2019" name="Nat. Microbiol.">
        <title>Mediterranean grassland soil C-N compound turnover is dependent on rainfall and depth, and is mediated by genomically divergent microorganisms.</title>
        <authorList>
            <person name="Diamond S."/>
            <person name="Andeer P.F."/>
            <person name="Li Z."/>
            <person name="Crits-Christoph A."/>
            <person name="Burstein D."/>
            <person name="Anantharaman K."/>
            <person name="Lane K.R."/>
            <person name="Thomas B.C."/>
            <person name="Pan C."/>
            <person name="Northen T.R."/>
            <person name="Banfield J.F."/>
        </authorList>
    </citation>
    <scope>NUCLEOTIDE SEQUENCE [LARGE SCALE GENOMIC DNA]</scope>
    <source>
        <strain evidence="2">NP_5</strain>
    </source>
</reference>
<dbReference type="InterPro" id="IPR036397">
    <property type="entry name" value="RNaseH_sf"/>
</dbReference>
<feature type="non-terminal residue" evidence="2">
    <location>
        <position position="136"/>
    </location>
</feature>
<feature type="domain" description="RNase H type-1" evidence="1">
    <location>
        <begin position="3"/>
        <end position="133"/>
    </location>
</feature>
<dbReference type="InterPro" id="IPR002156">
    <property type="entry name" value="RNaseH_domain"/>
</dbReference>
<dbReference type="SUPFAM" id="SSF53098">
    <property type="entry name" value="Ribonuclease H-like"/>
    <property type="match status" value="1"/>
</dbReference>
<dbReference type="CDD" id="cd09279">
    <property type="entry name" value="RNase_HI_like"/>
    <property type="match status" value="1"/>
</dbReference>
<dbReference type="PROSITE" id="PS50879">
    <property type="entry name" value="RNASE_H_1"/>
    <property type="match status" value="1"/>
</dbReference>
<organism evidence="2 3">
    <name type="scientific">Candidatus Segetimicrobium genomatis</name>
    <dbReference type="NCBI Taxonomy" id="2569760"/>
    <lineage>
        <taxon>Bacteria</taxon>
        <taxon>Bacillati</taxon>
        <taxon>Candidatus Sysuimicrobiota</taxon>
        <taxon>Candidatus Sysuimicrobiia</taxon>
        <taxon>Candidatus Sysuimicrobiales</taxon>
        <taxon>Candidatus Segetimicrobiaceae</taxon>
        <taxon>Candidatus Segetimicrobium</taxon>
    </lineage>
</organism>